<feature type="region of interest" description="Disordered" evidence="1">
    <location>
        <begin position="214"/>
        <end position="233"/>
    </location>
</feature>
<dbReference type="SUPFAM" id="SSF160544">
    <property type="entry name" value="EscU C-terminal domain-like"/>
    <property type="match status" value="1"/>
</dbReference>
<proteinExistence type="predicted"/>
<sequence>MSDGQDRTEKATPQRMKEVIRKGQLGRSQDLAAWLGLGAAALMLPSVITRGQDAATDQLVTLGDVATDPTSQGATDALRDGLTSLLSTLAPLFAVLVVVTLGVGIAQGGWRPRRFRIVVDHLKPQSAVKRLVGGQAWWQGAKTLLKTAVVALVLYVAVKGMVPLVLASGHLPVDELLAKAGGGTANLLRLGIVAGLLLAVADVVVVMKRNRKSTRMSTREIKEEHKRTEGDPQVKGQIRSRQMMMSRNRMLAEVATADVVLVNPTHVAVALRYEPGTGAPRVVAKGAGAVAAKLRTLAAEHRVPMVEDVPLARALHASCELGQEIPGHLFTAVATVLAFVMQLRRRGAAAGKHRLAGGSTLGADDTTDHKAAARAARRPARAAAAPSTASGRTS</sequence>
<dbReference type="PRINTS" id="PR00950">
    <property type="entry name" value="TYPE3IMSPROT"/>
</dbReference>
<dbReference type="GO" id="GO:0009306">
    <property type="term" value="P:protein secretion"/>
    <property type="evidence" value="ECO:0007669"/>
    <property type="project" value="InterPro"/>
</dbReference>
<dbReference type="PANTHER" id="PTHR30531">
    <property type="entry name" value="FLAGELLAR BIOSYNTHETIC PROTEIN FLHB"/>
    <property type="match status" value="1"/>
</dbReference>
<dbReference type="RefSeq" id="WP_013882525.1">
    <property type="nucleotide sequence ID" value="NC_015671.1"/>
</dbReference>
<evidence type="ECO:0000313" key="4">
    <source>
        <dbReference type="Proteomes" id="UP000000485"/>
    </source>
</evidence>
<feature type="region of interest" description="Disordered" evidence="1">
    <location>
        <begin position="351"/>
        <end position="394"/>
    </location>
</feature>
<name>F8A5Y5_CELGA</name>
<dbReference type="PANTHER" id="PTHR30531:SF12">
    <property type="entry name" value="FLAGELLAR BIOSYNTHETIC PROTEIN FLHB"/>
    <property type="match status" value="1"/>
</dbReference>
<keyword evidence="4" id="KW-1185">Reference proteome</keyword>
<feature type="transmembrane region" description="Helical" evidence="2">
    <location>
        <begin position="85"/>
        <end position="106"/>
    </location>
</feature>
<accession>F8A5Y5</accession>
<dbReference type="Proteomes" id="UP000000485">
    <property type="component" value="Chromosome"/>
</dbReference>
<dbReference type="EMBL" id="CP002665">
    <property type="protein sequence ID" value="AEI11000.1"/>
    <property type="molecule type" value="Genomic_DNA"/>
</dbReference>
<keyword evidence="2" id="KW-0472">Membrane</keyword>
<dbReference type="eggNOG" id="COG1377">
    <property type="taxonomic scope" value="Bacteria"/>
</dbReference>
<organism evidence="3 4">
    <name type="scientific">Cellulomonas gilvus (strain ATCC 13127 / NRRL B-14078)</name>
    <name type="common">Cellvibrio gilvus</name>
    <dbReference type="NCBI Taxonomy" id="593907"/>
    <lineage>
        <taxon>Bacteria</taxon>
        <taxon>Bacillati</taxon>
        <taxon>Actinomycetota</taxon>
        <taxon>Actinomycetes</taxon>
        <taxon>Micrococcales</taxon>
        <taxon>Cellulomonadaceae</taxon>
        <taxon>Cellulomonas</taxon>
    </lineage>
</organism>
<dbReference type="Pfam" id="PF01312">
    <property type="entry name" value="Bac_export_2"/>
    <property type="match status" value="1"/>
</dbReference>
<feature type="transmembrane region" description="Helical" evidence="2">
    <location>
        <begin position="31"/>
        <end position="48"/>
    </location>
</feature>
<dbReference type="STRING" id="593907.Celgi_0478"/>
<evidence type="ECO:0000313" key="3">
    <source>
        <dbReference type="EMBL" id="AEI11000.1"/>
    </source>
</evidence>
<dbReference type="GO" id="GO:0005886">
    <property type="term" value="C:plasma membrane"/>
    <property type="evidence" value="ECO:0007669"/>
    <property type="project" value="TreeGrafter"/>
</dbReference>
<evidence type="ECO:0000256" key="1">
    <source>
        <dbReference type="SAM" id="MobiDB-lite"/>
    </source>
</evidence>
<dbReference type="OrthoDB" id="9807950at2"/>
<feature type="transmembrane region" description="Helical" evidence="2">
    <location>
        <begin position="187"/>
        <end position="207"/>
    </location>
</feature>
<dbReference type="HOGENOM" id="CLU_041013_1_2_11"/>
<dbReference type="InterPro" id="IPR006135">
    <property type="entry name" value="T3SS_substrate_exporter"/>
</dbReference>
<feature type="transmembrane region" description="Helical" evidence="2">
    <location>
        <begin position="148"/>
        <end position="167"/>
    </location>
</feature>
<reference evidence="4" key="1">
    <citation type="submission" date="2011-04" db="EMBL/GenBank/DDBJ databases">
        <title>Complete sequence of Cellvibrio gilvus ATCC 13127.</title>
        <authorList>
            <person name="Lucas S."/>
            <person name="Han J."/>
            <person name="Lapidus A."/>
            <person name="Cheng J.-F."/>
            <person name="Goodwin L."/>
            <person name="Pitluck S."/>
            <person name="Peters L."/>
            <person name="Munk A."/>
            <person name="Detter J.C."/>
            <person name="Han C."/>
            <person name="Tapia R."/>
            <person name="Land M."/>
            <person name="Hauser L."/>
            <person name="Kyrpides N."/>
            <person name="Ivanova N."/>
            <person name="Ovchinnikova G."/>
            <person name="Pagani I."/>
            <person name="Mead D."/>
            <person name="Brumm P."/>
            <person name="Woyke T."/>
        </authorList>
    </citation>
    <scope>NUCLEOTIDE SEQUENCE [LARGE SCALE GENOMIC DNA]</scope>
    <source>
        <strain evidence="4">ATCC 13127 / NRRL B-14078</strain>
    </source>
</reference>
<feature type="compositionally biased region" description="Basic and acidic residues" evidence="1">
    <location>
        <begin position="217"/>
        <end position="232"/>
    </location>
</feature>
<dbReference type="Gene3D" id="3.40.1690.10">
    <property type="entry name" value="secretion proteins EscU"/>
    <property type="match status" value="1"/>
</dbReference>
<protein>
    <submittedName>
        <fullName evidence="3">Type III secretion exporter</fullName>
    </submittedName>
</protein>
<gene>
    <name evidence="3" type="ordered locus">Celgi_0478</name>
</gene>
<keyword evidence="2" id="KW-1133">Transmembrane helix</keyword>
<keyword evidence="2" id="KW-0812">Transmembrane</keyword>
<dbReference type="KEGG" id="cga:Celgi_0478"/>
<dbReference type="InterPro" id="IPR029025">
    <property type="entry name" value="T3SS_substrate_exporter_C"/>
</dbReference>
<evidence type="ECO:0000256" key="2">
    <source>
        <dbReference type="SAM" id="Phobius"/>
    </source>
</evidence>
<dbReference type="AlphaFoldDB" id="F8A5Y5"/>